<feature type="compositionally biased region" description="Basic and acidic residues" evidence="1">
    <location>
        <begin position="63"/>
        <end position="84"/>
    </location>
</feature>
<evidence type="ECO:0000256" key="1">
    <source>
        <dbReference type="SAM" id="MobiDB-lite"/>
    </source>
</evidence>
<dbReference type="EMBL" id="JAMKFB020000005">
    <property type="protein sequence ID" value="KAL0194044.1"/>
    <property type="molecule type" value="Genomic_DNA"/>
</dbReference>
<feature type="non-terminal residue" evidence="2">
    <location>
        <position position="1"/>
    </location>
</feature>
<feature type="non-terminal residue" evidence="2">
    <location>
        <position position="84"/>
    </location>
</feature>
<evidence type="ECO:0000313" key="2">
    <source>
        <dbReference type="EMBL" id="KAL0194044.1"/>
    </source>
</evidence>
<dbReference type="AlphaFoldDB" id="A0ABD0R688"/>
<evidence type="ECO:0000313" key="3">
    <source>
        <dbReference type="Proteomes" id="UP001529510"/>
    </source>
</evidence>
<dbReference type="Proteomes" id="UP001529510">
    <property type="component" value="Unassembled WGS sequence"/>
</dbReference>
<accession>A0ABD0R688</accession>
<proteinExistence type="predicted"/>
<organism evidence="2 3">
    <name type="scientific">Cirrhinus mrigala</name>
    <name type="common">Mrigala</name>
    <dbReference type="NCBI Taxonomy" id="683832"/>
    <lineage>
        <taxon>Eukaryota</taxon>
        <taxon>Metazoa</taxon>
        <taxon>Chordata</taxon>
        <taxon>Craniata</taxon>
        <taxon>Vertebrata</taxon>
        <taxon>Euteleostomi</taxon>
        <taxon>Actinopterygii</taxon>
        <taxon>Neopterygii</taxon>
        <taxon>Teleostei</taxon>
        <taxon>Ostariophysi</taxon>
        <taxon>Cypriniformes</taxon>
        <taxon>Cyprinidae</taxon>
        <taxon>Labeoninae</taxon>
        <taxon>Labeonini</taxon>
        <taxon>Cirrhinus</taxon>
    </lineage>
</organism>
<gene>
    <name evidence="2" type="ORF">M9458_012340</name>
</gene>
<sequence length="84" mass="9996">QNRVWLTVVRIYALTPAPPRPRHQRYPRSSTTRPRRFQIATESVGRRNLLRHPNPLPPLLTNRDSDYELEPPDRGRKRAIDNQY</sequence>
<comment type="caution">
    <text evidence="2">The sequence shown here is derived from an EMBL/GenBank/DDBJ whole genome shotgun (WGS) entry which is preliminary data.</text>
</comment>
<reference evidence="2 3" key="1">
    <citation type="submission" date="2024-05" db="EMBL/GenBank/DDBJ databases">
        <title>Genome sequencing and assembly of Indian major carp, Cirrhinus mrigala (Hamilton, 1822).</title>
        <authorList>
            <person name="Mohindra V."/>
            <person name="Chowdhury L.M."/>
            <person name="Lal K."/>
            <person name="Jena J.K."/>
        </authorList>
    </citation>
    <scope>NUCLEOTIDE SEQUENCE [LARGE SCALE GENOMIC DNA]</scope>
    <source>
        <strain evidence="2">CM1030</strain>
        <tissue evidence="2">Blood</tissue>
    </source>
</reference>
<keyword evidence="3" id="KW-1185">Reference proteome</keyword>
<protein>
    <submittedName>
        <fullName evidence="2">Uncharacterized protein</fullName>
    </submittedName>
</protein>
<feature type="region of interest" description="Disordered" evidence="1">
    <location>
        <begin position="17"/>
        <end position="84"/>
    </location>
</feature>
<name>A0ABD0R688_CIRMR</name>